<dbReference type="Pfam" id="PF10117">
    <property type="entry name" value="McrBC"/>
    <property type="match status" value="1"/>
</dbReference>
<keyword evidence="2" id="KW-1185">Reference proteome</keyword>
<dbReference type="AlphaFoldDB" id="A0A1G6VEI1"/>
<name>A0A1G6VEI1_9PSEU</name>
<dbReference type="OrthoDB" id="5148566at2"/>
<dbReference type="STRING" id="1271860.SAMN05216174_11268"/>
<proteinExistence type="predicted"/>
<reference evidence="2" key="1">
    <citation type="submission" date="2016-10" db="EMBL/GenBank/DDBJ databases">
        <authorList>
            <person name="Varghese N."/>
            <person name="Submissions S."/>
        </authorList>
    </citation>
    <scope>NUCLEOTIDE SEQUENCE [LARGE SCALE GENOMIC DNA]</scope>
    <source>
        <strain evidence="2">IBRC-M 10403</strain>
    </source>
</reference>
<dbReference type="EMBL" id="FMZZ01000012">
    <property type="protein sequence ID" value="SDD51417.1"/>
    <property type="molecule type" value="Genomic_DNA"/>
</dbReference>
<accession>A0A1G6VEI1</accession>
<gene>
    <name evidence="1" type="ORF">SAMN05216174_11268</name>
</gene>
<dbReference type="RefSeq" id="WP_091454517.1">
    <property type="nucleotide sequence ID" value="NZ_FMZZ01000012.1"/>
</dbReference>
<dbReference type="Proteomes" id="UP000199501">
    <property type="component" value="Unassembled WGS sequence"/>
</dbReference>
<dbReference type="InterPro" id="IPR019292">
    <property type="entry name" value="McrC"/>
</dbReference>
<organism evidence="1 2">
    <name type="scientific">Actinokineospora iranica</name>
    <dbReference type="NCBI Taxonomy" id="1271860"/>
    <lineage>
        <taxon>Bacteria</taxon>
        <taxon>Bacillati</taxon>
        <taxon>Actinomycetota</taxon>
        <taxon>Actinomycetes</taxon>
        <taxon>Pseudonocardiales</taxon>
        <taxon>Pseudonocardiaceae</taxon>
        <taxon>Actinokineospora</taxon>
    </lineage>
</organism>
<dbReference type="PANTHER" id="PTHR38733">
    <property type="entry name" value="PROTEIN MCRC"/>
    <property type="match status" value="1"/>
</dbReference>
<evidence type="ECO:0000313" key="1">
    <source>
        <dbReference type="EMBL" id="SDD51417.1"/>
    </source>
</evidence>
<dbReference type="PANTHER" id="PTHR38733:SF1">
    <property type="entry name" value="TYPE IV METHYL-DIRECTED RESTRICTION ENZYME ECOKMCRBC"/>
    <property type="match status" value="1"/>
</dbReference>
<sequence>MTVLELTEHGTPLSVSLDDAVGRALARSRLVEAEPDTVLEGRWRVRAKGIVGVATVPVSGDDVITLRIAPKIPVARLLFLLGYSRGRRYWRPEHVQVDKDEELLPALARLFVLQADEAIRRGLLKGYRLFEDTALIMRGRVREAEQIRRHHGRLIPLEVAHDDYTADIAENRLLRTASDVLLRLPGVTRDVRGQILRLRVRLAEITPIGRGASLPSWHPSRLNARYHKALRLAELVLRAASVEHRPGTVTVHGFLVDMARVFEDFVTTALGHALAKSGGYCALQASHHLDQDNAIRMVPDFVQYAIDGTPLAVADAKYKAEKPEGFPHADLYQMLAYCTALNLEHGHLVYAKGDAPHMSHRIRNSGITIHQHALDLDQASETLLADTSALARRLAAPL</sequence>
<protein>
    <submittedName>
        <fullName evidence="1">5-methylcytosine-specific restriction enzyme subunit McrC</fullName>
    </submittedName>
</protein>
<evidence type="ECO:0000313" key="2">
    <source>
        <dbReference type="Proteomes" id="UP000199501"/>
    </source>
</evidence>